<evidence type="ECO:0000313" key="2">
    <source>
        <dbReference type="Proteomes" id="UP001596550"/>
    </source>
</evidence>
<keyword evidence="2" id="KW-1185">Reference proteome</keyword>
<sequence length="142" mass="16200">MKSDKSIHSIVIAKIKRSTIKPYDFKWTRFYEDGITEYFINFPFDLDPEELIICSTIINSSNYSVLTTKKLVTSENGTLTFGSLINAKDKMYGDFKSSNEFTFGNVELANGKNLKYIIETQKASMVMIQGVKTSIQIQQKLL</sequence>
<comment type="caution">
    <text evidence="1">The sequence shown here is derived from an EMBL/GenBank/DDBJ whole genome shotgun (WGS) entry which is preliminary data.</text>
</comment>
<dbReference type="EMBL" id="JBHTCR010000003">
    <property type="protein sequence ID" value="MFC7346774.1"/>
    <property type="molecule type" value="Genomic_DNA"/>
</dbReference>
<gene>
    <name evidence="1" type="ORF">ACFQO9_08625</name>
</gene>
<accession>A0ABW2LZS8</accession>
<organism evidence="1 2">
    <name type="scientific">Chryseobacterium zhengzhouense</name>
    <dbReference type="NCBI Taxonomy" id="1636086"/>
    <lineage>
        <taxon>Bacteria</taxon>
        <taxon>Pseudomonadati</taxon>
        <taxon>Bacteroidota</taxon>
        <taxon>Flavobacteriia</taxon>
        <taxon>Flavobacteriales</taxon>
        <taxon>Weeksellaceae</taxon>
        <taxon>Chryseobacterium group</taxon>
        <taxon>Chryseobacterium</taxon>
    </lineage>
</organism>
<dbReference type="RefSeq" id="WP_378176935.1">
    <property type="nucleotide sequence ID" value="NZ_JBHTCR010000003.1"/>
</dbReference>
<dbReference type="Proteomes" id="UP001596550">
    <property type="component" value="Unassembled WGS sequence"/>
</dbReference>
<proteinExistence type="predicted"/>
<protein>
    <submittedName>
        <fullName evidence="1">Uncharacterized protein</fullName>
    </submittedName>
</protein>
<reference evidence="2" key="1">
    <citation type="journal article" date="2019" name="Int. J. Syst. Evol. Microbiol.">
        <title>The Global Catalogue of Microorganisms (GCM) 10K type strain sequencing project: providing services to taxonomists for standard genome sequencing and annotation.</title>
        <authorList>
            <consortium name="The Broad Institute Genomics Platform"/>
            <consortium name="The Broad Institute Genome Sequencing Center for Infectious Disease"/>
            <person name="Wu L."/>
            <person name="Ma J."/>
        </authorList>
    </citation>
    <scope>NUCLEOTIDE SEQUENCE [LARGE SCALE GENOMIC DNA]</scope>
    <source>
        <strain evidence="2">CCUG 54781</strain>
    </source>
</reference>
<evidence type="ECO:0000313" key="1">
    <source>
        <dbReference type="EMBL" id="MFC7346774.1"/>
    </source>
</evidence>
<name>A0ABW2LZS8_9FLAO</name>